<sequence>MVERIRPVKTPIPKDTTGLSWWYRLTWRLEYLGVSVTGPGEQPLARDPRERLRRERTQRVADNLAAAGRREP</sequence>
<dbReference type="RefSeq" id="WP_145226854.1">
    <property type="nucleotide sequence ID" value="NZ_VIVQ01000001.1"/>
</dbReference>
<organism evidence="2 3">
    <name type="scientific">Rudaeicoccus suwonensis</name>
    <dbReference type="NCBI Taxonomy" id="657409"/>
    <lineage>
        <taxon>Bacteria</taxon>
        <taxon>Bacillati</taxon>
        <taxon>Actinomycetota</taxon>
        <taxon>Actinomycetes</taxon>
        <taxon>Micrococcales</taxon>
        <taxon>Dermacoccaceae</taxon>
        <taxon>Rudaeicoccus</taxon>
    </lineage>
</organism>
<dbReference type="OrthoDB" id="3831159at2"/>
<protein>
    <submittedName>
        <fullName evidence="2">Uncharacterized protein</fullName>
    </submittedName>
</protein>
<feature type="compositionally biased region" description="Basic and acidic residues" evidence="1">
    <location>
        <begin position="44"/>
        <end position="59"/>
    </location>
</feature>
<dbReference type="AlphaFoldDB" id="A0A561EAP2"/>
<evidence type="ECO:0000313" key="2">
    <source>
        <dbReference type="EMBL" id="TWE12682.1"/>
    </source>
</evidence>
<reference evidence="2 3" key="1">
    <citation type="submission" date="2019-06" db="EMBL/GenBank/DDBJ databases">
        <title>Sequencing the genomes of 1000 actinobacteria strains.</title>
        <authorList>
            <person name="Klenk H.-P."/>
        </authorList>
    </citation>
    <scope>NUCLEOTIDE SEQUENCE [LARGE SCALE GENOMIC DNA]</scope>
    <source>
        <strain evidence="2 3">DSM 19560</strain>
    </source>
</reference>
<evidence type="ECO:0000313" key="3">
    <source>
        <dbReference type="Proteomes" id="UP000318297"/>
    </source>
</evidence>
<proteinExistence type="predicted"/>
<gene>
    <name evidence="2" type="ORF">BKA23_1498</name>
</gene>
<accession>A0A561EAP2</accession>
<comment type="caution">
    <text evidence="2">The sequence shown here is derived from an EMBL/GenBank/DDBJ whole genome shotgun (WGS) entry which is preliminary data.</text>
</comment>
<name>A0A561EAP2_9MICO</name>
<dbReference type="EMBL" id="VIVQ01000001">
    <property type="protein sequence ID" value="TWE12682.1"/>
    <property type="molecule type" value="Genomic_DNA"/>
</dbReference>
<evidence type="ECO:0000256" key="1">
    <source>
        <dbReference type="SAM" id="MobiDB-lite"/>
    </source>
</evidence>
<keyword evidence="3" id="KW-1185">Reference proteome</keyword>
<dbReference type="Proteomes" id="UP000318297">
    <property type="component" value="Unassembled WGS sequence"/>
</dbReference>
<feature type="region of interest" description="Disordered" evidence="1">
    <location>
        <begin position="37"/>
        <end position="72"/>
    </location>
</feature>